<dbReference type="STRING" id="414703.SAMN04488125_103256"/>
<reference evidence="4" key="1">
    <citation type="submission" date="2016-10" db="EMBL/GenBank/DDBJ databases">
        <authorList>
            <person name="Varghese N."/>
            <person name="Submissions S."/>
        </authorList>
    </citation>
    <scope>NUCLEOTIDE SEQUENCE [LARGE SCALE GENOMIC DNA]</scope>
    <source>
        <strain evidence="4">CGMCC 1.6474</strain>
    </source>
</reference>
<feature type="transmembrane region" description="Helical" evidence="2">
    <location>
        <begin position="89"/>
        <end position="110"/>
    </location>
</feature>
<dbReference type="Pfam" id="PF04341">
    <property type="entry name" value="DUF485"/>
    <property type="match status" value="1"/>
</dbReference>
<dbReference type="Proteomes" id="UP000198804">
    <property type="component" value="Unassembled WGS sequence"/>
</dbReference>
<dbReference type="EMBL" id="FOSV01000003">
    <property type="protein sequence ID" value="SFK69543.1"/>
    <property type="molecule type" value="Genomic_DNA"/>
</dbReference>
<dbReference type="PANTHER" id="PTHR38598:SF1">
    <property type="entry name" value="INNER MEMBRANE PROTEIN YJCH"/>
    <property type="match status" value="1"/>
</dbReference>
<feature type="region of interest" description="Disordered" evidence="1">
    <location>
        <begin position="1"/>
        <end position="33"/>
    </location>
</feature>
<dbReference type="GO" id="GO:0005886">
    <property type="term" value="C:plasma membrane"/>
    <property type="evidence" value="ECO:0007669"/>
    <property type="project" value="TreeGrafter"/>
</dbReference>
<dbReference type="OrthoDB" id="5297034at2"/>
<proteinExistence type="predicted"/>
<dbReference type="RefSeq" id="WP_091943167.1">
    <property type="nucleotide sequence ID" value="NZ_FOSV01000003.1"/>
</dbReference>
<accession>A0A1I4BLV9</accession>
<keyword evidence="4" id="KW-1185">Reference proteome</keyword>
<sequence>MSATQSAGPPATSHAQPLPGVVGTLDNPVSDPRLDRVSQNPIFRTLVRERNQYAWTLTGLMLLVYFGFIGLIAFDKALLATKVGGTASLGFYMGMFVIVFAFVLTGIYVARANTRFDRLSAELTRSLAK</sequence>
<organism evidence="3 4">
    <name type="scientific">Methylorubrum salsuginis</name>
    <dbReference type="NCBI Taxonomy" id="414703"/>
    <lineage>
        <taxon>Bacteria</taxon>
        <taxon>Pseudomonadati</taxon>
        <taxon>Pseudomonadota</taxon>
        <taxon>Alphaproteobacteria</taxon>
        <taxon>Hyphomicrobiales</taxon>
        <taxon>Methylobacteriaceae</taxon>
        <taxon>Methylorubrum</taxon>
    </lineage>
</organism>
<feature type="transmembrane region" description="Helical" evidence="2">
    <location>
        <begin position="53"/>
        <end position="74"/>
    </location>
</feature>
<evidence type="ECO:0000256" key="1">
    <source>
        <dbReference type="SAM" id="MobiDB-lite"/>
    </source>
</evidence>
<evidence type="ECO:0000256" key="2">
    <source>
        <dbReference type="SAM" id="Phobius"/>
    </source>
</evidence>
<dbReference type="InterPro" id="IPR007436">
    <property type="entry name" value="DUF485"/>
</dbReference>
<keyword evidence="2" id="KW-0812">Transmembrane</keyword>
<keyword evidence="2" id="KW-1133">Transmembrane helix</keyword>
<dbReference type="PANTHER" id="PTHR38598">
    <property type="entry name" value="INNER MEMBRANE PROTEIN YJCH"/>
    <property type="match status" value="1"/>
</dbReference>
<gene>
    <name evidence="3" type="ORF">SAMN04488125_103256</name>
</gene>
<dbReference type="AlphaFoldDB" id="A0A1I4BLV9"/>
<evidence type="ECO:0000313" key="4">
    <source>
        <dbReference type="Proteomes" id="UP000198804"/>
    </source>
</evidence>
<dbReference type="InterPro" id="IPR052959">
    <property type="entry name" value="Inner_membrane_assoc"/>
</dbReference>
<keyword evidence="2" id="KW-0472">Membrane</keyword>
<evidence type="ECO:0000313" key="3">
    <source>
        <dbReference type="EMBL" id="SFK69543.1"/>
    </source>
</evidence>
<name>A0A1I4BLV9_9HYPH</name>
<protein>
    <submittedName>
        <fullName evidence="3">Uncharacterized membrane protein, DUF485 family</fullName>
    </submittedName>
</protein>